<evidence type="ECO:0000256" key="1">
    <source>
        <dbReference type="SAM" id="MobiDB-lite"/>
    </source>
</evidence>
<feature type="compositionally biased region" description="Basic and acidic residues" evidence="1">
    <location>
        <begin position="127"/>
        <end position="148"/>
    </location>
</feature>
<dbReference type="EMBL" id="GEVL01014105">
    <property type="protein sequence ID" value="JAU63236.1"/>
    <property type="molecule type" value="Transcribed_RNA"/>
</dbReference>
<gene>
    <name evidence="3" type="ORF">LE_TR2958_c2_g1_i1_g.9221</name>
</gene>
<feature type="region of interest" description="Disordered" evidence="1">
    <location>
        <begin position="102"/>
        <end position="161"/>
    </location>
</feature>
<reference evidence="3" key="1">
    <citation type="submission" date="2016-07" db="EMBL/GenBank/DDBJ databases">
        <title>De novo transcriptome assembly of four accessions of the metal hyperaccumulator plant Noccaea caerulescens.</title>
        <authorList>
            <person name="Blande D."/>
            <person name="Halimaa P."/>
            <person name="Tervahauta A.I."/>
            <person name="Aarts M.G."/>
            <person name="Karenlampi S.O."/>
        </authorList>
    </citation>
    <scope>NUCLEOTIDE SEQUENCE</scope>
</reference>
<organism evidence="3">
    <name type="scientific">Noccaea caerulescens</name>
    <name type="common">Alpine penny-cress</name>
    <name type="synonym">Thlaspi caerulescens</name>
    <dbReference type="NCBI Taxonomy" id="107243"/>
    <lineage>
        <taxon>Eukaryota</taxon>
        <taxon>Viridiplantae</taxon>
        <taxon>Streptophyta</taxon>
        <taxon>Embryophyta</taxon>
        <taxon>Tracheophyta</taxon>
        <taxon>Spermatophyta</taxon>
        <taxon>Magnoliopsida</taxon>
        <taxon>eudicotyledons</taxon>
        <taxon>Gunneridae</taxon>
        <taxon>Pentapetalae</taxon>
        <taxon>rosids</taxon>
        <taxon>malvids</taxon>
        <taxon>Brassicales</taxon>
        <taxon>Brassicaceae</taxon>
        <taxon>Coluteocarpeae</taxon>
        <taxon>Noccaea</taxon>
    </lineage>
</organism>
<name>A0A1J3H956_NOCCA</name>
<protein>
    <submittedName>
        <fullName evidence="3">Retrovirus-related Pol polyprotein from transposon TNT 1-94</fullName>
    </submittedName>
</protein>
<evidence type="ECO:0000313" key="3">
    <source>
        <dbReference type="EMBL" id="JAU63236.1"/>
    </source>
</evidence>
<feature type="domain" description="Retroviral polymerase SH3-like" evidence="2">
    <location>
        <begin position="40"/>
        <end position="81"/>
    </location>
</feature>
<dbReference type="Pfam" id="PF25597">
    <property type="entry name" value="SH3_retrovirus"/>
    <property type="match status" value="1"/>
</dbReference>
<dbReference type="InterPro" id="IPR057670">
    <property type="entry name" value="SH3_retrovirus"/>
</dbReference>
<proteinExistence type="predicted"/>
<dbReference type="AlphaFoldDB" id="A0A1J3H956"/>
<evidence type="ECO:0000259" key="2">
    <source>
        <dbReference type="Pfam" id="PF25597"/>
    </source>
</evidence>
<sequence length="308" mass="35349">MKLEVLIAATRTSRSSLLICVLVWRIPISRSLMIGQDHALIHLGLEPSSKAYRLYNPTTKKVVVSRDVVFDEKTSWSWSETSVGPSREPGMFHLRWGDVEDTGKGPTMIGNDQHNDHHEEEDDENSDHENHDGNHEENHGEAANDAAHEQPVQLRRSDRQRSKPTYLDDYLLQSAVECERLLLIIYDEPRNFKEAEGSSKWRLACKEEIDSINKNKTWFLVERSRDMKIIGLKWVFKLKRKADGSVNKYKTRLVFEVLGQVTRCWNANFGQILKGSKLVEMRSFIGVQDMSKTKSKLKREIVGSASKA</sequence>
<accession>A0A1J3H956</accession>